<feature type="compositionally biased region" description="Low complexity" evidence="2">
    <location>
        <begin position="196"/>
        <end position="206"/>
    </location>
</feature>
<evidence type="ECO:0000259" key="3">
    <source>
        <dbReference type="PROSITE" id="PS50102"/>
    </source>
</evidence>
<dbReference type="InterPro" id="IPR012677">
    <property type="entry name" value="Nucleotide-bd_a/b_plait_sf"/>
</dbReference>
<dbReference type="PROSITE" id="PS50102">
    <property type="entry name" value="RRM"/>
    <property type="match status" value="1"/>
</dbReference>
<dbReference type="Gene3D" id="3.30.70.330">
    <property type="match status" value="1"/>
</dbReference>
<feature type="compositionally biased region" description="Basic and acidic residues" evidence="2">
    <location>
        <begin position="116"/>
        <end position="133"/>
    </location>
</feature>
<evidence type="ECO:0000256" key="2">
    <source>
        <dbReference type="SAM" id="MobiDB-lite"/>
    </source>
</evidence>
<dbReference type="SUPFAM" id="SSF54928">
    <property type="entry name" value="RNA-binding domain, RBD"/>
    <property type="match status" value="1"/>
</dbReference>
<feature type="compositionally biased region" description="Basic and acidic residues" evidence="2">
    <location>
        <begin position="140"/>
        <end position="194"/>
    </location>
</feature>
<evidence type="ECO:0000313" key="4">
    <source>
        <dbReference type="EMBL" id="KAJ3837241.1"/>
    </source>
</evidence>
<accession>A0AA38UD12</accession>
<dbReference type="InterPro" id="IPR000504">
    <property type="entry name" value="RRM_dom"/>
</dbReference>
<dbReference type="SMART" id="SM00360">
    <property type="entry name" value="RRM"/>
    <property type="match status" value="1"/>
</dbReference>
<dbReference type="GO" id="GO:0003723">
    <property type="term" value="F:RNA binding"/>
    <property type="evidence" value="ECO:0007669"/>
    <property type="project" value="UniProtKB-UniRule"/>
</dbReference>
<evidence type="ECO:0000256" key="1">
    <source>
        <dbReference type="PROSITE-ProRule" id="PRU00176"/>
    </source>
</evidence>
<keyword evidence="5" id="KW-1185">Reference proteome</keyword>
<dbReference type="InterPro" id="IPR035979">
    <property type="entry name" value="RBD_domain_sf"/>
</dbReference>
<feature type="region of interest" description="Disordered" evidence="2">
    <location>
        <begin position="325"/>
        <end position="370"/>
    </location>
</feature>
<dbReference type="AlphaFoldDB" id="A0AA38UD12"/>
<proteinExistence type="predicted"/>
<feature type="compositionally biased region" description="Basic and acidic residues" evidence="2">
    <location>
        <begin position="207"/>
        <end position="217"/>
    </location>
</feature>
<feature type="compositionally biased region" description="Acidic residues" evidence="2">
    <location>
        <begin position="361"/>
        <end position="370"/>
    </location>
</feature>
<gene>
    <name evidence="4" type="ORF">F5878DRAFT_224476</name>
</gene>
<dbReference type="PANTHER" id="PTHR48038:SF1">
    <property type="entry name" value="RIBONUCLEOPROTEIN RB97D"/>
    <property type="match status" value="1"/>
</dbReference>
<dbReference type="Proteomes" id="UP001163846">
    <property type="component" value="Unassembled WGS sequence"/>
</dbReference>
<feature type="region of interest" description="Disordered" evidence="2">
    <location>
        <begin position="261"/>
        <end position="310"/>
    </location>
</feature>
<evidence type="ECO:0000313" key="5">
    <source>
        <dbReference type="Proteomes" id="UP001163846"/>
    </source>
</evidence>
<protein>
    <recommendedName>
        <fullName evidence="3">RRM domain-containing protein</fullName>
    </recommendedName>
</protein>
<feature type="compositionally biased region" description="Basic residues" evidence="2">
    <location>
        <begin position="218"/>
        <end position="227"/>
    </location>
</feature>
<comment type="caution">
    <text evidence="4">The sequence shown here is derived from an EMBL/GenBank/DDBJ whole genome shotgun (WGS) entry which is preliminary data.</text>
</comment>
<keyword evidence="1" id="KW-0694">RNA-binding</keyword>
<dbReference type="CDD" id="cd00590">
    <property type="entry name" value="RRM_SF"/>
    <property type="match status" value="1"/>
</dbReference>
<dbReference type="PANTHER" id="PTHR48038">
    <property type="entry name" value="RIBONUCLEOPROTEIN RB97D"/>
    <property type="match status" value="1"/>
</dbReference>
<reference evidence="4" key="1">
    <citation type="submission" date="2022-08" db="EMBL/GenBank/DDBJ databases">
        <authorList>
            <consortium name="DOE Joint Genome Institute"/>
            <person name="Min B."/>
            <person name="Riley R."/>
            <person name="Sierra-Patev S."/>
            <person name="Naranjo-Ortiz M."/>
            <person name="Looney B."/>
            <person name="Konkel Z."/>
            <person name="Slot J.C."/>
            <person name="Sakamoto Y."/>
            <person name="Steenwyk J.L."/>
            <person name="Rokas A."/>
            <person name="Carro J."/>
            <person name="Camarero S."/>
            <person name="Ferreira P."/>
            <person name="Molpeceres G."/>
            <person name="Ruiz-Duenas F.J."/>
            <person name="Serrano A."/>
            <person name="Henrissat B."/>
            <person name="Drula E."/>
            <person name="Hughes K.W."/>
            <person name="Mata J.L."/>
            <person name="Ishikawa N.K."/>
            <person name="Vargas-Isla R."/>
            <person name="Ushijima S."/>
            <person name="Smith C.A."/>
            <person name="Ahrendt S."/>
            <person name="Andreopoulos W."/>
            <person name="He G."/>
            <person name="Labutti K."/>
            <person name="Lipzen A."/>
            <person name="Ng V."/>
            <person name="Sandor L."/>
            <person name="Barry K."/>
            <person name="Martinez A.T."/>
            <person name="Xiao Y."/>
            <person name="Gibbons J.G."/>
            <person name="Terashima K."/>
            <person name="Hibbett D.S."/>
            <person name="Grigoriev I.V."/>
        </authorList>
    </citation>
    <scope>NUCLEOTIDE SEQUENCE</scope>
    <source>
        <strain evidence="4">TFB9207</strain>
    </source>
</reference>
<feature type="compositionally biased region" description="Basic and acidic residues" evidence="2">
    <location>
        <begin position="270"/>
        <end position="295"/>
    </location>
</feature>
<sequence>MSTTLFIAGLSSFTRARDLGEVFERFGPISRCDVLPPKKRIGTDRNPYAFVVFIENRHAAEALQSLNHTHFEGRLLKISWAEHPPSHDDQNPSPPQPSQRRATRSRSRSPLTVQRDVVRTSRIDPSSRHDRPSTQRRRSRTPDDFRGDRHYESRDTNRRDGGKRSLRHDWNSRHYEPSPDRYTKNSYPERRTDTIARSTSSSAYDYRSSHRDNEDRRPRSRSRHSLRTVRTSHYAFAHASPTSSQGRHMVVEPVYERCSWDRSSTVTGDSSRRLRRSEADERREFAPNRFNERSSKSSGARSPAMRSEKTAVEGYDVVRTFKMPSRDSIDRAQTPPGLPLPEVDVSENVDGEDYARTPPGEPDEVVDFEM</sequence>
<feature type="region of interest" description="Disordered" evidence="2">
    <location>
        <begin position="82"/>
        <end position="247"/>
    </location>
</feature>
<organism evidence="4 5">
    <name type="scientific">Lentinula raphanica</name>
    <dbReference type="NCBI Taxonomy" id="153919"/>
    <lineage>
        <taxon>Eukaryota</taxon>
        <taxon>Fungi</taxon>
        <taxon>Dikarya</taxon>
        <taxon>Basidiomycota</taxon>
        <taxon>Agaricomycotina</taxon>
        <taxon>Agaricomycetes</taxon>
        <taxon>Agaricomycetidae</taxon>
        <taxon>Agaricales</taxon>
        <taxon>Marasmiineae</taxon>
        <taxon>Omphalotaceae</taxon>
        <taxon>Lentinula</taxon>
    </lineage>
</organism>
<dbReference type="Pfam" id="PF00076">
    <property type="entry name" value="RRM_1"/>
    <property type="match status" value="1"/>
</dbReference>
<name>A0AA38UD12_9AGAR</name>
<feature type="domain" description="RRM" evidence="3">
    <location>
        <begin position="3"/>
        <end position="83"/>
    </location>
</feature>
<dbReference type="EMBL" id="MU806260">
    <property type="protein sequence ID" value="KAJ3837241.1"/>
    <property type="molecule type" value="Genomic_DNA"/>
</dbReference>